<feature type="region of interest" description="Disordered" evidence="1">
    <location>
        <begin position="108"/>
        <end position="157"/>
    </location>
</feature>
<sequence>MGIEPVCKQLGMLPEDLVDDVVSVQVERGDGDKIFGFATTQGVGTQGHDVTGADGLLTKLAEHDRRSCADEDQLDAVMRHGRDRHTDAASASNDWLKARRRHTCLLRPTRTRRGPGHGAQPLIAVAGGAPRGLGTRDVTGLTPRGGVGQPYPSASRRAAHWPTGRAMVKSGWS</sequence>
<name>K6WLB7_9MICO</name>
<protein>
    <submittedName>
        <fullName evidence="2">Uncharacterized protein</fullName>
    </submittedName>
</protein>
<dbReference type="AlphaFoldDB" id="K6WLB7"/>
<evidence type="ECO:0000313" key="3">
    <source>
        <dbReference type="Proteomes" id="UP000008366"/>
    </source>
</evidence>
<evidence type="ECO:0000256" key="1">
    <source>
        <dbReference type="SAM" id="MobiDB-lite"/>
    </source>
</evidence>
<accession>K6WLB7</accession>
<gene>
    <name evidence="2" type="ORF">KILIM_007_00440</name>
</gene>
<proteinExistence type="predicted"/>
<reference evidence="2 3" key="1">
    <citation type="submission" date="2012-08" db="EMBL/GenBank/DDBJ databases">
        <title>Whole genome shotgun sequence of Kineosphaera limosa NBRC 100340.</title>
        <authorList>
            <person name="Yoshida I."/>
            <person name="Isaki S."/>
            <person name="Hosoyama A."/>
            <person name="Tsuchikane K."/>
            <person name="Katsumata H."/>
            <person name="Ando Y."/>
            <person name="Ohji S."/>
            <person name="Hamada M."/>
            <person name="Tamura T."/>
            <person name="Yamazoe A."/>
            <person name="Yamazaki S."/>
            <person name="Fujita N."/>
        </authorList>
    </citation>
    <scope>NUCLEOTIDE SEQUENCE [LARGE SCALE GENOMIC DNA]</scope>
    <source>
        <strain evidence="2 3">NBRC 100340</strain>
    </source>
</reference>
<evidence type="ECO:0000313" key="2">
    <source>
        <dbReference type="EMBL" id="GAB94606.1"/>
    </source>
</evidence>
<dbReference type="EMBL" id="BAHD01000007">
    <property type="protein sequence ID" value="GAB94606.1"/>
    <property type="molecule type" value="Genomic_DNA"/>
</dbReference>
<organism evidence="2 3">
    <name type="scientific">Kineosphaera limosa NBRC 100340</name>
    <dbReference type="NCBI Taxonomy" id="1184609"/>
    <lineage>
        <taxon>Bacteria</taxon>
        <taxon>Bacillati</taxon>
        <taxon>Actinomycetota</taxon>
        <taxon>Actinomycetes</taxon>
        <taxon>Micrococcales</taxon>
        <taxon>Dermatophilaceae</taxon>
        <taxon>Kineosphaera</taxon>
    </lineage>
</organism>
<keyword evidence="3" id="KW-1185">Reference proteome</keyword>
<dbReference type="Proteomes" id="UP000008366">
    <property type="component" value="Unassembled WGS sequence"/>
</dbReference>
<comment type="caution">
    <text evidence="2">The sequence shown here is derived from an EMBL/GenBank/DDBJ whole genome shotgun (WGS) entry which is preliminary data.</text>
</comment>